<evidence type="ECO:0000313" key="16">
    <source>
        <dbReference type="Proteomes" id="UP000277580"/>
    </source>
</evidence>
<keyword evidence="5" id="KW-0227">DNA damage</keyword>
<evidence type="ECO:0000313" key="15">
    <source>
        <dbReference type="EMBL" id="RPB14198.1"/>
    </source>
</evidence>
<keyword evidence="3" id="KW-0540">Nuclease</keyword>
<dbReference type="OrthoDB" id="5561659at2759"/>
<feature type="domain" description="Metallo-beta-lactamase" evidence="14">
    <location>
        <begin position="1"/>
        <end position="185"/>
    </location>
</feature>
<dbReference type="SUPFAM" id="SSF56281">
    <property type="entry name" value="Metallo-hydrolase/oxidoreductase"/>
    <property type="match status" value="1"/>
</dbReference>
<dbReference type="GO" id="GO:0000723">
    <property type="term" value="P:telomere maintenance"/>
    <property type="evidence" value="ECO:0007669"/>
    <property type="project" value="TreeGrafter"/>
</dbReference>
<evidence type="ECO:0000256" key="12">
    <source>
        <dbReference type="ARBA" id="ARBA00042677"/>
    </source>
</evidence>
<dbReference type="EMBL" id="ML119119">
    <property type="protein sequence ID" value="RPB14198.1"/>
    <property type="molecule type" value="Genomic_DNA"/>
</dbReference>
<evidence type="ECO:0000256" key="7">
    <source>
        <dbReference type="ARBA" id="ARBA00022839"/>
    </source>
</evidence>
<dbReference type="GO" id="GO:0006303">
    <property type="term" value="P:double-strand break repair via nonhomologous end joining"/>
    <property type="evidence" value="ECO:0007669"/>
    <property type="project" value="TreeGrafter"/>
</dbReference>
<dbReference type="GO" id="GO:0004519">
    <property type="term" value="F:endonuclease activity"/>
    <property type="evidence" value="ECO:0007669"/>
    <property type="project" value="UniProtKB-KW"/>
</dbReference>
<keyword evidence="16" id="KW-1185">Reference proteome</keyword>
<evidence type="ECO:0000256" key="11">
    <source>
        <dbReference type="ARBA" id="ARBA00039759"/>
    </source>
</evidence>
<keyword evidence="9" id="KW-0234">DNA repair</keyword>
<evidence type="ECO:0000256" key="13">
    <source>
        <dbReference type="SAM" id="MobiDB-lite"/>
    </source>
</evidence>
<name>A0A3N4KXI4_9PEZI</name>
<dbReference type="GO" id="GO:0005634">
    <property type="term" value="C:nucleus"/>
    <property type="evidence" value="ECO:0007669"/>
    <property type="project" value="UniProtKB-SubCell"/>
</dbReference>
<dbReference type="Gene3D" id="3.60.15.10">
    <property type="entry name" value="Ribonuclease Z/Hydroxyacylglutathione hydrolase-like"/>
    <property type="match status" value="1"/>
</dbReference>
<sequence>MSTFMGIVDEFPDIRIDYFRQSKELNARAPLACFLTHIHSDHIQGLENFYGGPFIHCSAATKELLLRLERRAHRWNLAKGVLESRRCQYMEKKNKLKVIPMETPTVIELDGERSIRVTMFDANHCPGAVMFLIEGDGKAVLYTGDVRAEPWWVDYLARHPLLIPYTTGIKRLDKIYLDTTFIGQKIKSQVFAPKREGIRELIETIEKYPSDTIFHLNTWTFGYENVWVALAAAFNTQIHLSKYHFRLFSFISAPEIYPSGPYLRGYKFGNTNVKGCLTTNPEVRFHSCERKSGCVGLEGKKNVVWITPVIVKIGDIDVHEAGSGDLENQDDLELYEDQLQLLLDALGKNIDPSVKSLLQSARNTRKQALPLALNKGEEGDDIALEELLIKLSQSALGKEISKPGFIPDAEICTSDGKSLPNKITFPYSRHSSYSELRGLVALFRPRDIYPCVVDTQSWDESKTMENLFGDLCEGEAFTHDEMMKRILNEERRIQEELEDERNRRELQSQENLDRAEAEGPIDSQLLKEHLERVASVYRDNDPSSSPPLPRTPPSRKRRVNENNDTTPKGRKTTNPKRVHTTSSPPLPPIISPRQQRRISNQALIEAVRLAGSSTASSTPQTSPAGAKMEERQGRAIKRFKLSQGKSKISAVDEPGKTEQASKNKEFMIPGLDSRRGSINEEEVIEAMEAALEIDGRTWWDAGLTCTNEWKYEEEIEL</sequence>
<evidence type="ECO:0000259" key="14">
    <source>
        <dbReference type="SMART" id="SM00849"/>
    </source>
</evidence>
<comment type="subcellular location">
    <subcellularLocation>
        <location evidence="1">Nucleus</location>
    </subcellularLocation>
</comment>
<organism evidence="15 16">
    <name type="scientific">Morchella conica CCBAS932</name>
    <dbReference type="NCBI Taxonomy" id="1392247"/>
    <lineage>
        <taxon>Eukaryota</taxon>
        <taxon>Fungi</taxon>
        <taxon>Dikarya</taxon>
        <taxon>Ascomycota</taxon>
        <taxon>Pezizomycotina</taxon>
        <taxon>Pezizomycetes</taxon>
        <taxon>Pezizales</taxon>
        <taxon>Morchellaceae</taxon>
        <taxon>Morchella</taxon>
    </lineage>
</organism>
<proteinExistence type="inferred from homology"/>
<accession>A0A3N4KXI4</accession>
<dbReference type="Pfam" id="PF07522">
    <property type="entry name" value="DRMBL"/>
    <property type="match status" value="1"/>
</dbReference>
<dbReference type="Proteomes" id="UP000277580">
    <property type="component" value="Unassembled WGS sequence"/>
</dbReference>
<dbReference type="Pfam" id="PF23023">
    <property type="entry name" value="Anti-Pycsar_Apyc1"/>
    <property type="match status" value="1"/>
</dbReference>
<evidence type="ECO:0000256" key="8">
    <source>
        <dbReference type="ARBA" id="ARBA00023172"/>
    </source>
</evidence>
<dbReference type="GO" id="GO:0003684">
    <property type="term" value="F:damaged DNA binding"/>
    <property type="evidence" value="ECO:0007669"/>
    <property type="project" value="TreeGrafter"/>
</dbReference>
<keyword evidence="7" id="KW-0269">Exonuclease</keyword>
<comment type="similarity">
    <text evidence="2">Belongs to the DNA repair metallo-beta-lactamase (DRMBL) family.</text>
</comment>
<feature type="compositionally biased region" description="Basic residues" evidence="13">
    <location>
        <begin position="568"/>
        <end position="579"/>
    </location>
</feature>
<reference evidence="15 16" key="1">
    <citation type="journal article" date="2018" name="Nat. Ecol. Evol.">
        <title>Pezizomycetes genomes reveal the molecular basis of ectomycorrhizal truffle lifestyle.</title>
        <authorList>
            <person name="Murat C."/>
            <person name="Payen T."/>
            <person name="Noel B."/>
            <person name="Kuo A."/>
            <person name="Morin E."/>
            <person name="Chen J."/>
            <person name="Kohler A."/>
            <person name="Krizsan K."/>
            <person name="Balestrini R."/>
            <person name="Da Silva C."/>
            <person name="Montanini B."/>
            <person name="Hainaut M."/>
            <person name="Levati E."/>
            <person name="Barry K.W."/>
            <person name="Belfiori B."/>
            <person name="Cichocki N."/>
            <person name="Clum A."/>
            <person name="Dockter R.B."/>
            <person name="Fauchery L."/>
            <person name="Guy J."/>
            <person name="Iotti M."/>
            <person name="Le Tacon F."/>
            <person name="Lindquist E.A."/>
            <person name="Lipzen A."/>
            <person name="Malagnac F."/>
            <person name="Mello A."/>
            <person name="Molinier V."/>
            <person name="Miyauchi S."/>
            <person name="Poulain J."/>
            <person name="Riccioni C."/>
            <person name="Rubini A."/>
            <person name="Sitrit Y."/>
            <person name="Splivallo R."/>
            <person name="Traeger S."/>
            <person name="Wang M."/>
            <person name="Zifcakova L."/>
            <person name="Wipf D."/>
            <person name="Zambonelli A."/>
            <person name="Paolocci F."/>
            <person name="Nowrousian M."/>
            <person name="Ottonello S."/>
            <person name="Baldrian P."/>
            <person name="Spatafora J.W."/>
            <person name="Henrissat B."/>
            <person name="Nagy L.G."/>
            <person name="Aury J.M."/>
            <person name="Wincker P."/>
            <person name="Grigoriev I.V."/>
            <person name="Bonfante P."/>
            <person name="Martin F.M."/>
        </authorList>
    </citation>
    <scope>NUCLEOTIDE SEQUENCE [LARGE SCALE GENOMIC DNA]</scope>
    <source>
        <strain evidence="15 16">CCBAS932</strain>
    </source>
</reference>
<keyword evidence="4" id="KW-0255">Endonuclease</keyword>
<dbReference type="InterPro" id="IPR001279">
    <property type="entry name" value="Metallo-B-lactamas"/>
</dbReference>
<keyword evidence="10" id="KW-0539">Nucleus</keyword>
<feature type="compositionally biased region" description="Basic and acidic residues" evidence="13">
    <location>
        <begin position="497"/>
        <end position="517"/>
    </location>
</feature>
<feature type="compositionally biased region" description="Low complexity" evidence="13">
    <location>
        <begin position="610"/>
        <end position="626"/>
    </location>
</feature>
<dbReference type="GO" id="GO:0006310">
    <property type="term" value="P:DNA recombination"/>
    <property type="evidence" value="ECO:0007669"/>
    <property type="project" value="UniProtKB-KW"/>
</dbReference>
<dbReference type="InParanoid" id="A0A3N4KXI4"/>
<evidence type="ECO:0000256" key="10">
    <source>
        <dbReference type="ARBA" id="ARBA00023242"/>
    </source>
</evidence>
<evidence type="ECO:0000256" key="5">
    <source>
        <dbReference type="ARBA" id="ARBA00022763"/>
    </source>
</evidence>
<feature type="region of interest" description="Disordered" evidence="13">
    <location>
        <begin position="536"/>
        <end position="594"/>
    </location>
</feature>
<evidence type="ECO:0000256" key="9">
    <source>
        <dbReference type="ARBA" id="ARBA00023204"/>
    </source>
</evidence>
<gene>
    <name evidence="15" type="ORF">P167DRAFT_504057</name>
</gene>
<dbReference type="GO" id="GO:0036297">
    <property type="term" value="P:interstrand cross-link repair"/>
    <property type="evidence" value="ECO:0007669"/>
    <property type="project" value="TreeGrafter"/>
</dbReference>
<evidence type="ECO:0000256" key="2">
    <source>
        <dbReference type="ARBA" id="ARBA00010304"/>
    </source>
</evidence>
<keyword evidence="8" id="KW-0233">DNA recombination</keyword>
<dbReference type="AlphaFoldDB" id="A0A3N4KXI4"/>
<dbReference type="SMART" id="SM00849">
    <property type="entry name" value="Lactamase_B"/>
    <property type="match status" value="1"/>
</dbReference>
<evidence type="ECO:0000256" key="3">
    <source>
        <dbReference type="ARBA" id="ARBA00022722"/>
    </source>
</evidence>
<dbReference type="InterPro" id="IPR036866">
    <property type="entry name" value="RibonucZ/Hydroxyglut_hydro"/>
</dbReference>
<dbReference type="PANTHER" id="PTHR23240:SF8">
    <property type="entry name" value="PROTEIN ARTEMIS"/>
    <property type="match status" value="1"/>
</dbReference>
<feature type="region of interest" description="Disordered" evidence="13">
    <location>
        <begin position="497"/>
        <end position="523"/>
    </location>
</feature>
<dbReference type="STRING" id="1392247.A0A3N4KXI4"/>
<dbReference type="GO" id="GO:0035312">
    <property type="term" value="F:5'-3' DNA exonuclease activity"/>
    <property type="evidence" value="ECO:0007669"/>
    <property type="project" value="TreeGrafter"/>
</dbReference>
<evidence type="ECO:0000256" key="6">
    <source>
        <dbReference type="ARBA" id="ARBA00022801"/>
    </source>
</evidence>
<dbReference type="PANTHER" id="PTHR23240">
    <property type="entry name" value="DNA CROSS-LINK REPAIR PROTEIN PSO2/SNM1-RELATED"/>
    <property type="match status" value="1"/>
</dbReference>
<protein>
    <recommendedName>
        <fullName evidence="11">Protein artemis</fullName>
    </recommendedName>
    <alternativeName>
        <fullName evidence="12">DNA cross-link repair 1C protein</fullName>
    </alternativeName>
</protein>
<feature type="region of interest" description="Disordered" evidence="13">
    <location>
        <begin position="609"/>
        <end position="630"/>
    </location>
</feature>
<evidence type="ECO:0000256" key="1">
    <source>
        <dbReference type="ARBA" id="ARBA00004123"/>
    </source>
</evidence>
<dbReference type="InterPro" id="IPR011084">
    <property type="entry name" value="DRMBL"/>
</dbReference>
<evidence type="ECO:0000256" key="4">
    <source>
        <dbReference type="ARBA" id="ARBA00022759"/>
    </source>
</evidence>
<keyword evidence="6" id="KW-0378">Hydrolase</keyword>